<dbReference type="Proteomes" id="UP000242243">
    <property type="component" value="Unassembled WGS sequence"/>
</dbReference>
<dbReference type="STRING" id="306540.SAMN05421839_1633"/>
<dbReference type="Proteomes" id="UP000321547">
    <property type="component" value="Unassembled WGS sequence"/>
</dbReference>
<dbReference type="EMBL" id="BJWI01000082">
    <property type="protein sequence ID" value="GEM02930.1"/>
    <property type="molecule type" value="Genomic_DNA"/>
</dbReference>
<keyword evidence="5" id="KW-1185">Reference proteome</keyword>
<feature type="transmembrane region" description="Helical" evidence="1">
    <location>
        <begin position="76"/>
        <end position="95"/>
    </location>
</feature>
<proteinExistence type="predicted"/>
<gene>
    <name evidence="2" type="ORF">HHA03_24620</name>
    <name evidence="3" type="ORF">SAMN05421839_1633</name>
</gene>
<accession>A0A1I5T556</accession>
<keyword evidence="1" id="KW-0812">Transmembrane</keyword>
<keyword evidence="1" id="KW-0472">Membrane</keyword>
<dbReference type="EMBL" id="FOXC01000063">
    <property type="protein sequence ID" value="SFP78184.1"/>
    <property type="molecule type" value="Genomic_DNA"/>
</dbReference>
<feature type="transmembrane region" description="Helical" evidence="1">
    <location>
        <begin position="189"/>
        <end position="208"/>
    </location>
</feature>
<evidence type="ECO:0000313" key="5">
    <source>
        <dbReference type="Proteomes" id="UP000321547"/>
    </source>
</evidence>
<dbReference type="GO" id="GO:0005886">
    <property type="term" value="C:plasma membrane"/>
    <property type="evidence" value="ECO:0007669"/>
    <property type="project" value="UniProtKB-SubCell"/>
</dbReference>
<dbReference type="PANTHER" id="PTHR43471:SF12">
    <property type="entry name" value="HYPOTHETICAL MEMBRANE PROTEIN, CONSERVED"/>
    <property type="match status" value="1"/>
</dbReference>
<reference evidence="2 5" key="2">
    <citation type="submission" date="2019-07" db="EMBL/GenBank/DDBJ databases">
        <title>Whole genome shotgun sequence of Halolactibacillus halophilus NBRC 100868.</title>
        <authorList>
            <person name="Hosoyama A."/>
            <person name="Uohara A."/>
            <person name="Ohji S."/>
            <person name="Ichikawa N."/>
        </authorList>
    </citation>
    <scope>NUCLEOTIDE SEQUENCE [LARGE SCALE GENOMIC DNA]</scope>
    <source>
        <strain evidence="2 5">NBRC 100868</strain>
    </source>
</reference>
<dbReference type="GO" id="GO:0140359">
    <property type="term" value="F:ABC-type transporter activity"/>
    <property type="evidence" value="ECO:0007669"/>
    <property type="project" value="InterPro"/>
</dbReference>
<feature type="transmembrane region" description="Helical" evidence="1">
    <location>
        <begin position="152"/>
        <end position="177"/>
    </location>
</feature>
<evidence type="ECO:0000256" key="1">
    <source>
        <dbReference type="SAM" id="Phobius"/>
    </source>
</evidence>
<evidence type="ECO:0000313" key="3">
    <source>
        <dbReference type="EMBL" id="SFP78184.1"/>
    </source>
</evidence>
<organism evidence="3 4">
    <name type="scientific">Halolactibacillus halophilus</name>
    <dbReference type="NCBI Taxonomy" id="306540"/>
    <lineage>
        <taxon>Bacteria</taxon>
        <taxon>Bacillati</taxon>
        <taxon>Bacillota</taxon>
        <taxon>Bacilli</taxon>
        <taxon>Bacillales</taxon>
        <taxon>Bacillaceae</taxon>
        <taxon>Halolactibacillus</taxon>
    </lineage>
</organism>
<name>A0A1I5T556_9BACI</name>
<evidence type="ECO:0000313" key="4">
    <source>
        <dbReference type="Proteomes" id="UP000242243"/>
    </source>
</evidence>
<dbReference type="Pfam" id="PF12679">
    <property type="entry name" value="ABC2_membrane_2"/>
    <property type="match status" value="1"/>
</dbReference>
<dbReference type="OrthoDB" id="9800309at2"/>
<feature type="transmembrane region" description="Helical" evidence="1">
    <location>
        <begin position="12"/>
        <end position="31"/>
    </location>
</feature>
<keyword evidence="1" id="KW-1133">Transmembrane helix</keyword>
<dbReference type="PANTHER" id="PTHR43471">
    <property type="entry name" value="ABC TRANSPORTER PERMEASE"/>
    <property type="match status" value="1"/>
</dbReference>
<reference evidence="3 4" key="1">
    <citation type="submission" date="2016-10" db="EMBL/GenBank/DDBJ databases">
        <authorList>
            <person name="de Groot N.N."/>
        </authorList>
    </citation>
    <scope>NUCLEOTIDE SEQUENCE [LARGE SCALE GENOMIC DNA]</scope>
    <source>
        <strain evidence="3 4">DSM 17073</strain>
    </source>
</reference>
<feature type="transmembrane region" description="Helical" evidence="1">
    <location>
        <begin position="237"/>
        <end position="257"/>
    </location>
</feature>
<sequence>MNIVKRELKANLKSVIIWGVAIAFLVTVWMIEYESFAGNPAIDELIAAIPQEMLAVLGMQDFTLSSLNGFIGSISLYLYLLLGIQAILLGSSLIAKEERDRTAEYLFTLPISRRRVIVGKTIAAIINLGLLNLVTLLAMILSTLSYDKGEDFYRFIGLTFVALFIIQMIFLSIGMLISSISKNHKKSGNISVSILMITFLISSLINTVDRLSFLKYIIPFKYFETSYLLNEMSLNPIYLVLSILIIVVGIGGTLTLYPKRDLALS</sequence>
<evidence type="ECO:0000313" key="2">
    <source>
        <dbReference type="EMBL" id="GEM02930.1"/>
    </source>
</evidence>
<dbReference type="AlphaFoldDB" id="A0A1I5T556"/>
<feature type="transmembrane region" description="Helical" evidence="1">
    <location>
        <begin position="116"/>
        <end position="140"/>
    </location>
</feature>
<dbReference type="RefSeq" id="WP_089833973.1">
    <property type="nucleotide sequence ID" value="NZ_BJWI01000082.1"/>
</dbReference>
<protein>
    <submittedName>
        <fullName evidence="3">ABC-2 type transport system permease protein</fullName>
    </submittedName>
</protein>